<feature type="compositionally biased region" description="Polar residues" evidence="1">
    <location>
        <begin position="558"/>
        <end position="573"/>
    </location>
</feature>
<feature type="compositionally biased region" description="Polar residues" evidence="1">
    <location>
        <begin position="244"/>
        <end position="254"/>
    </location>
</feature>
<feature type="compositionally biased region" description="Polar residues" evidence="1">
    <location>
        <begin position="128"/>
        <end position="143"/>
    </location>
</feature>
<dbReference type="AlphaFoldDB" id="A0A9X0BJA1"/>
<feature type="compositionally biased region" description="Low complexity" evidence="1">
    <location>
        <begin position="774"/>
        <end position="785"/>
    </location>
</feature>
<feature type="compositionally biased region" description="Basic residues" evidence="1">
    <location>
        <begin position="377"/>
        <end position="393"/>
    </location>
</feature>
<feature type="compositionally biased region" description="Low complexity" evidence="1">
    <location>
        <begin position="802"/>
        <end position="811"/>
    </location>
</feature>
<feature type="compositionally biased region" description="Acidic residues" evidence="1">
    <location>
        <begin position="350"/>
        <end position="360"/>
    </location>
</feature>
<proteinExistence type="predicted"/>
<feature type="compositionally biased region" description="Pro residues" evidence="1">
    <location>
        <begin position="761"/>
        <end position="773"/>
    </location>
</feature>
<feature type="compositionally biased region" description="Basic residues" evidence="1">
    <location>
        <begin position="864"/>
        <end position="881"/>
    </location>
</feature>
<dbReference type="EMBL" id="JAPWDQ010000018">
    <property type="protein sequence ID" value="KAJ5466707.1"/>
    <property type="molecule type" value="Genomic_DNA"/>
</dbReference>
<reference evidence="2" key="1">
    <citation type="submission" date="2022-12" db="EMBL/GenBank/DDBJ databases">
        <authorList>
            <person name="Petersen C."/>
        </authorList>
    </citation>
    <scope>NUCLEOTIDE SEQUENCE</scope>
    <source>
        <strain evidence="2">IBT 30728</strain>
    </source>
</reference>
<accession>A0A9X0BJA1</accession>
<feature type="compositionally biased region" description="Pro residues" evidence="1">
    <location>
        <begin position="902"/>
        <end position="918"/>
    </location>
</feature>
<feature type="region of interest" description="Disordered" evidence="1">
    <location>
        <begin position="1"/>
        <end position="429"/>
    </location>
</feature>
<keyword evidence="3" id="KW-1185">Reference proteome</keyword>
<feature type="compositionally biased region" description="Acidic residues" evidence="1">
    <location>
        <begin position="166"/>
        <end position="178"/>
    </location>
</feature>
<organism evidence="2 3">
    <name type="scientific">Penicillium diatomitis</name>
    <dbReference type="NCBI Taxonomy" id="2819901"/>
    <lineage>
        <taxon>Eukaryota</taxon>
        <taxon>Fungi</taxon>
        <taxon>Dikarya</taxon>
        <taxon>Ascomycota</taxon>
        <taxon>Pezizomycotina</taxon>
        <taxon>Eurotiomycetes</taxon>
        <taxon>Eurotiomycetidae</taxon>
        <taxon>Eurotiales</taxon>
        <taxon>Aspergillaceae</taxon>
        <taxon>Penicillium</taxon>
    </lineage>
</organism>
<feature type="compositionally biased region" description="Polar residues" evidence="1">
    <location>
        <begin position="201"/>
        <end position="210"/>
    </location>
</feature>
<dbReference type="RefSeq" id="XP_056785753.1">
    <property type="nucleotide sequence ID" value="XM_056939031.1"/>
</dbReference>
<reference evidence="2" key="2">
    <citation type="journal article" date="2023" name="IMA Fungus">
        <title>Comparative genomic study of the Penicillium genus elucidates a diverse pangenome and 15 lateral gene transfer events.</title>
        <authorList>
            <person name="Petersen C."/>
            <person name="Sorensen T."/>
            <person name="Nielsen M.R."/>
            <person name="Sondergaard T.E."/>
            <person name="Sorensen J.L."/>
            <person name="Fitzpatrick D.A."/>
            <person name="Frisvad J.C."/>
            <person name="Nielsen K.L."/>
        </authorList>
    </citation>
    <scope>NUCLEOTIDE SEQUENCE</scope>
    <source>
        <strain evidence="2">IBT 30728</strain>
    </source>
</reference>
<feature type="compositionally biased region" description="Basic residues" evidence="1">
    <location>
        <begin position="34"/>
        <end position="46"/>
    </location>
</feature>
<comment type="caution">
    <text evidence="2">The sequence shown here is derived from an EMBL/GenBank/DDBJ whole genome shotgun (WGS) entry which is preliminary data.</text>
</comment>
<evidence type="ECO:0000313" key="3">
    <source>
        <dbReference type="Proteomes" id="UP001148312"/>
    </source>
</evidence>
<feature type="compositionally biased region" description="Low complexity" evidence="1">
    <location>
        <begin position="85"/>
        <end position="109"/>
    </location>
</feature>
<name>A0A9X0BJA1_9EURO</name>
<evidence type="ECO:0000256" key="1">
    <source>
        <dbReference type="SAM" id="MobiDB-lite"/>
    </source>
</evidence>
<feature type="compositionally biased region" description="Low complexity" evidence="1">
    <location>
        <begin position="10"/>
        <end position="27"/>
    </location>
</feature>
<sequence>MVGRRGKSGAAAANANPATRAARNATASVTSHAPRARGRGRGRGRWATRGQGHYVAADAQGEQPEGTAPKRSLIVRFKLPALQKSDSASASQADSDPADASSAADVLAAEPETPRGERSKRPAPAPGSSRTTRQSARLKSTGESAADEASPSKTTTEATRATSSEGDADADATDDEDAPSSPRPAVQEQQQPRLRIKFTTHRSAAAQQSEARLPSPPLAPVVIPEASSDLPAAAAASTGIDNPLPTSLKTSLLETSGVPDTAAQSASGSPVPPSSPRLSRKRKSSQMKDEPEEFESAGIPGPKKPKLEGDELTGTLDTDASPVIDSLPQSNGTVTDPLPDTEMLDVQTAVEDESPAEADELGSQAPTEGAEPSSRGRGGRGRGRGRGRARGGRGGRGGAAAPSTRGAGVGVRSRGGRGRGRGRASATAAPIKDRAEELAALFKKVGQAQQLALNVLAERSMQKLARDKNVHKDCVEHDQVMRDLAGLERKAMTRCRNLYDLQVAQTKRVLAGDIFIVEQRAKAQIENIKEEMFYAVRGKYMELVTGRRAAEDDEHTEASSFPNKRSDFTAPTTSCSSKADIYFIQTDGSDAEVEEPRYLYRIGKAGTRQEERGFVAEPVRVPEGAAAYERGKEEWEDFVTKARVGEDLNPQMQALDTSKDPADDSVKQRLESLLQAARTLEDQSDGPGPASMGYDGACDLPPTALAMLADTALSGAHAPPFRLVRGEPQHIPSGVHRALLPHPPSVPTPAGLNVVAVHQAAPPPPPIPQPQPPQAHQAHQSPASIVHGPTDPRSFILPRPTPTQQPRRLLPAQSPMGISLPNPFAMAGPPQLPPPPGSHFARLPMPQWHPGPPPQAGQQPTHSHASHAGHPHGHPHPHSHPHGPGPSPGPGNAGSHGGPSPHQGPPPSLYYPPPQRRY</sequence>
<feature type="region of interest" description="Disordered" evidence="1">
    <location>
        <begin position="549"/>
        <end position="573"/>
    </location>
</feature>
<feature type="region of interest" description="Disordered" evidence="1">
    <location>
        <begin position="758"/>
        <end position="918"/>
    </location>
</feature>
<gene>
    <name evidence="2" type="ORF">N7539_009436</name>
</gene>
<protein>
    <submittedName>
        <fullName evidence="2">Uncharacterized protein</fullName>
    </submittedName>
</protein>
<dbReference type="GeneID" id="81629281"/>
<feature type="compositionally biased region" description="Low complexity" evidence="1">
    <location>
        <begin position="154"/>
        <end position="165"/>
    </location>
</feature>
<feature type="compositionally biased region" description="Low complexity" evidence="1">
    <location>
        <begin position="399"/>
        <end position="412"/>
    </location>
</feature>
<dbReference type="Proteomes" id="UP001148312">
    <property type="component" value="Unassembled WGS sequence"/>
</dbReference>
<evidence type="ECO:0000313" key="2">
    <source>
        <dbReference type="EMBL" id="KAJ5466707.1"/>
    </source>
</evidence>